<dbReference type="AlphaFoldDB" id="A0A2L0F687"/>
<keyword evidence="2" id="KW-0472">Membrane</keyword>
<feature type="region of interest" description="Disordered" evidence="1">
    <location>
        <begin position="1"/>
        <end position="29"/>
    </location>
</feature>
<protein>
    <submittedName>
        <fullName evidence="3">MFS transporter</fullName>
    </submittedName>
</protein>
<dbReference type="InterPro" id="IPR036259">
    <property type="entry name" value="MFS_trans_sf"/>
</dbReference>
<reference evidence="3 4" key="1">
    <citation type="submission" date="2015-09" db="EMBL/GenBank/DDBJ databases">
        <title>Sorangium comparison.</title>
        <authorList>
            <person name="Zaburannyi N."/>
            <person name="Bunk B."/>
            <person name="Overmann J."/>
            <person name="Mueller R."/>
        </authorList>
    </citation>
    <scope>NUCLEOTIDE SEQUENCE [LARGE SCALE GENOMIC DNA]</scope>
    <source>
        <strain evidence="3 4">So ce26</strain>
    </source>
</reference>
<proteinExistence type="predicted"/>
<feature type="transmembrane region" description="Helical" evidence="2">
    <location>
        <begin position="89"/>
        <end position="110"/>
    </location>
</feature>
<name>A0A2L0F687_SORCE</name>
<dbReference type="PANTHER" id="PTHR43596:SF1">
    <property type="entry name" value="ADP,ATP CARRIER PROTEIN"/>
    <property type="match status" value="1"/>
</dbReference>
<feature type="transmembrane region" description="Helical" evidence="2">
    <location>
        <begin position="149"/>
        <end position="168"/>
    </location>
</feature>
<gene>
    <name evidence="3" type="ORF">SOCE26_085220</name>
</gene>
<evidence type="ECO:0000256" key="2">
    <source>
        <dbReference type="SAM" id="Phobius"/>
    </source>
</evidence>
<sequence length="462" mass="49498">MQCVADAAPPALAASPHDARRARHGPGKSGIPLSSATALLRRLCQVKDGEASALLWSFAYFFCLLFSYYVMRPVREEMGISGGMDKLPWLFTAVFASMLAAVPVFSALVARLPRRRFIPIVYHFFASNLLVFFGLLSLGAPRGEVGKVFYVWLSVFNLFVVSVFWGFMADLWRSEQGKRLFGFIAAGGSAGALAGSFVTAAQARQIGTANLLLLSAALLELAVLCVGRLNRLSARLEGGGAARPEAAAADERIGGGAFRGVTLVLRSPYLLGICAQTLFLSMTATVLYFEQARIVSAQSMDPARRTEMFATIDLTVNVITILVQVLVTGRLMTRVGLGVALAVVPVVTGVGFAALAAQPTLWMIAAFQGLRRAIHYAVDRPAREILFTVVAREEKYKAKSFIDTVAFRGGDAASAWALSGLSALGLKAAGLSLLMVPVAGGWVLLSRYLARRQAERARGEVG</sequence>
<keyword evidence="2" id="KW-0812">Transmembrane</keyword>
<feature type="compositionally biased region" description="Low complexity" evidence="1">
    <location>
        <begin position="1"/>
        <end position="16"/>
    </location>
</feature>
<evidence type="ECO:0000313" key="4">
    <source>
        <dbReference type="Proteomes" id="UP000238348"/>
    </source>
</evidence>
<keyword evidence="2" id="KW-1133">Transmembrane helix</keyword>
<feature type="transmembrane region" description="Helical" evidence="2">
    <location>
        <begin position="269"/>
        <end position="289"/>
    </location>
</feature>
<feature type="transmembrane region" description="Helical" evidence="2">
    <location>
        <begin position="335"/>
        <end position="357"/>
    </location>
</feature>
<dbReference type="Proteomes" id="UP000238348">
    <property type="component" value="Chromosome"/>
</dbReference>
<feature type="transmembrane region" description="Helical" evidence="2">
    <location>
        <begin position="117"/>
        <end position="137"/>
    </location>
</feature>
<dbReference type="PANTHER" id="PTHR43596">
    <property type="entry name" value="ADP,ATP CARRIER PROTEIN"/>
    <property type="match status" value="1"/>
</dbReference>
<feature type="transmembrane region" description="Helical" evidence="2">
    <location>
        <begin position="428"/>
        <end position="450"/>
    </location>
</feature>
<feature type="transmembrane region" description="Helical" evidence="2">
    <location>
        <begin position="51"/>
        <end position="69"/>
    </location>
</feature>
<evidence type="ECO:0000313" key="3">
    <source>
        <dbReference type="EMBL" id="AUX47011.1"/>
    </source>
</evidence>
<dbReference type="EMBL" id="CP012673">
    <property type="protein sequence ID" value="AUX47011.1"/>
    <property type="molecule type" value="Genomic_DNA"/>
</dbReference>
<feature type="transmembrane region" description="Helical" evidence="2">
    <location>
        <begin position="206"/>
        <end position="226"/>
    </location>
</feature>
<organism evidence="3 4">
    <name type="scientific">Sorangium cellulosum</name>
    <name type="common">Polyangium cellulosum</name>
    <dbReference type="NCBI Taxonomy" id="56"/>
    <lineage>
        <taxon>Bacteria</taxon>
        <taxon>Pseudomonadati</taxon>
        <taxon>Myxococcota</taxon>
        <taxon>Polyangia</taxon>
        <taxon>Polyangiales</taxon>
        <taxon>Polyangiaceae</taxon>
        <taxon>Sorangium</taxon>
    </lineage>
</organism>
<evidence type="ECO:0000256" key="1">
    <source>
        <dbReference type="SAM" id="MobiDB-lite"/>
    </source>
</evidence>
<dbReference type="SUPFAM" id="SSF103473">
    <property type="entry name" value="MFS general substrate transporter"/>
    <property type="match status" value="1"/>
</dbReference>
<accession>A0A2L0F687</accession>
<dbReference type="Gene3D" id="1.20.1250.20">
    <property type="entry name" value="MFS general substrate transporter like domains"/>
    <property type="match status" value="1"/>
</dbReference>
<feature type="transmembrane region" description="Helical" evidence="2">
    <location>
        <begin position="309"/>
        <end position="328"/>
    </location>
</feature>
<feature type="transmembrane region" description="Helical" evidence="2">
    <location>
        <begin position="180"/>
        <end position="200"/>
    </location>
</feature>